<dbReference type="Pfam" id="PF03109">
    <property type="entry name" value="ABC1"/>
    <property type="match status" value="1"/>
</dbReference>
<organism evidence="2 3">
    <name type="scientific">Trema orientale</name>
    <name type="common">Charcoal tree</name>
    <name type="synonym">Celtis orientalis</name>
    <dbReference type="NCBI Taxonomy" id="63057"/>
    <lineage>
        <taxon>Eukaryota</taxon>
        <taxon>Viridiplantae</taxon>
        <taxon>Streptophyta</taxon>
        <taxon>Embryophyta</taxon>
        <taxon>Tracheophyta</taxon>
        <taxon>Spermatophyta</taxon>
        <taxon>Magnoliopsida</taxon>
        <taxon>eudicotyledons</taxon>
        <taxon>Gunneridae</taxon>
        <taxon>Pentapetalae</taxon>
        <taxon>rosids</taxon>
        <taxon>fabids</taxon>
        <taxon>Rosales</taxon>
        <taxon>Cannabaceae</taxon>
        <taxon>Trema</taxon>
    </lineage>
</organism>
<comment type="caution">
    <text evidence="2">The sequence shown here is derived from an EMBL/GenBank/DDBJ whole genome shotgun (WGS) entry which is preliminary data.</text>
</comment>
<dbReference type="EMBL" id="JXTC01000150">
    <property type="protein sequence ID" value="PON85296.1"/>
    <property type="molecule type" value="Genomic_DNA"/>
</dbReference>
<keyword evidence="3" id="KW-1185">Reference proteome</keyword>
<reference evidence="3" key="1">
    <citation type="submission" date="2016-06" db="EMBL/GenBank/DDBJ databases">
        <title>Parallel loss of symbiosis genes in relatives of nitrogen-fixing non-legume Parasponia.</title>
        <authorList>
            <person name="Van Velzen R."/>
            <person name="Holmer R."/>
            <person name="Bu F."/>
            <person name="Rutten L."/>
            <person name="Van Zeijl A."/>
            <person name="Liu W."/>
            <person name="Santuari L."/>
            <person name="Cao Q."/>
            <person name="Sharma T."/>
            <person name="Shen D."/>
            <person name="Roswanjaya Y."/>
            <person name="Wardhani T."/>
            <person name="Kalhor M.S."/>
            <person name="Jansen J."/>
            <person name="Van den Hoogen J."/>
            <person name="Gungor B."/>
            <person name="Hartog M."/>
            <person name="Hontelez J."/>
            <person name="Verver J."/>
            <person name="Yang W.-C."/>
            <person name="Schijlen E."/>
            <person name="Repin R."/>
            <person name="Schilthuizen M."/>
            <person name="Schranz E."/>
            <person name="Heidstra R."/>
            <person name="Miyata K."/>
            <person name="Fedorova E."/>
            <person name="Kohlen W."/>
            <person name="Bisseling T."/>
            <person name="Smit S."/>
            <person name="Geurts R."/>
        </authorList>
    </citation>
    <scope>NUCLEOTIDE SEQUENCE [LARGE SCALE GENOMIC DNA]</scope>
    <source>
        <strain evidence="3">cv. RG33-2</strain>
    </source>
</reference>
<gene>
    <name evidence="2" type="ORF">TorRG33x02_189640</name>
</gene>
<dbReference type="Proteomes" id="UP000237000">
    <property type="component" value="Unassembled WGS sequence"/>
</dbReference>
<feature type="domain" description="ABC1 atypical kinase-like" evidence="1">
    <location>
        <begin position="111"/>
        <end position="170"/>
    </location>
</feature>
<name>A0A2P5EIC8_TREOI</name>
<proteinExistence type="predicted"/>
<dbReference type="OrthoDB" id="427480at2759"/>
<evidence type="ECO:0000313" key="2">
    <source>
        <dbReference type="EMBL" id="PON85296.1"/>
    </source>
</evidence>
<dbReference type="InParanoid" id="A0A2P5EIC8"/>
<evidence type="ECO:0000259" key="1">
    <source>
        <dbReference type="Pfam" id="PF03109"/>
    </source>
</evidence>
<dbReference type="PANTHER" id="PTHR43173">
    <property type="entry name" value="ABC1 FAMILY PROTEIN"/>
    <property type="match status" value="1"/>
</dbReference>
<evidence type="ECO:0000313" key="3">
    <source>
        <dbReference type="Proteomes" id="UP000237000"/>
    </source>
</evidence>
<dbReference type="STRING" id="63057.A0A2P5EIC8"/>
<dbReference type="PANTHER" id="PTHR43173:SF12">
    <property type="entry name" value="PROTEIN KINASE SUPERFAMILY PROTEIN"/>
    <property type="match status" value="1"/>
</dbReference>
<dbReference type="InterPro" id="IPR004147">
    <property type="entry name" value="ABC1_dom"/>
</dbReference>
<dbReference type="InterPro" id="IPR051130">
    <property type="entry name" value="Mito_struct-func_regulator"/>
</dbReference>
<protein>
    <submittedName>
        <fullName evidence="2">UbiB domain containing protein</fullName>
    </submittedName>
</protein>
<dbReference type="AlphaFoldDB" id="A0A2P5EIC8"/>
<sequence>MTMLSLPILDFKDFQDNFVNHFRPWQRSFQFWVFQLRVSLVKDVRKKEEMWERQHEFAAEKIYSMCADLGGFFLKVAQIIGKPDLAPAAWVRRLVTLCDQAPATPFGIVQHVHRARLKGDKNEIIVKVQHPGIQDLMMTDIHNLQAFALYVQKTDIMFDLYSVTKEMEKQDMITRELGIATLSKCENEQQELFRLAQRMFDTKLPPGVTMLQPFSEDSSLKKVAFQSFPEELFSVLRTVHLLRGLSVGLGLNYSCAEQWRPIAEEALYQAGRLKGDPSNLKKSNDKKIISLQ</sequence>
<accession>A0A2P5EIC8</accession>